<dbReference type="Gene3D" id="1.10.287.950">
    <property type="entry name" value="Methyl-accepting chemotaxis protein"/>
    <property type="match status" value="1"/>
</dbReference>
<reference evidence="5 6" key="1">
    <citation type="submission" date="2020-02" db="EMBL/GenBank/DDBJ databases">
        <title>Genome analysis of Thermosulfuriphilus ammonigenes ST65T, an anaerobic thermophilic chemolithoautotrophic bacterium isolated from a deep-sea hydrothermal vent.</title>
        <authorList>
            <person name="Slobodkina G."/>
            <person name="Allioux M."/>
            <person name="Merkel A."/>
            <person name="Alain K."/>
            <person name="Jebbar M."/>
            <person name="Slobodkin A."/>
        </authorList>
    </citation>
    <scope>NUCLEOTIDE SEQUENCE [LARGE SCALE GENOMIC DNA]</scope>
    <source>
        <strain evidence="5 6">ST65</strain>
    </source>
</reference>
<comment type="similarity">
    <text evidence="4">Belongs to the methyl-accepting chemotaxis (MCP) protein family.</text>
</comment>
<sequence length="645" mass="69948">MIHLNRLSLRARLAVLIVIFSISLLAAFGITHHANQRVIRDLKDLYQRRVFLLEGLQQMSLKGAKIMENLEKARRGELALEDLGASLRGEKRQLLESWQRIRPVLSREEGLKKGLASALEAYLGALEGYLGQGLASGDLSSLYEAWHRLEGSLAEVSQGLFERARADFESGLSAAQRGERYILAVFGLGLMASLMAFFLISGQIAQGLGQVVSALAEASEGHFKQALPVSGRDELARLALAFNNLVAGVGQILKTLETQTGSLLVASKKLSQVGESVDEGAKDLDRVASQVAAAAQQATESLSGVAQAVEEMTTATQDIAKSISETAAVTNQAQAKAQRARTVIEKLSHGSNRIGEVIRVINQIAEQTNLLALNATIEAARAGEAGKGFAVVANEVKELAKQTAKATEEITEMIRGIQEDTREAVDSVEEITQIVAQINDLSNTIASATEEQTATVAEINQNIQEGIQGVSLVNDEIQTLAKRAQEFTELASEVLLSEEAISDIVEEIKTVGEFFEVSEQAVARAQDQASDSVRIMAMCLQHYSWRERVLEGILKGTPPEVETDHSRCALGRWLAGYRAQGPREEQIISRLVPVHEALHGQVIKIKELIGKGADIREVYGVLVKEISPRVKEVVSALKELRGAFA</sequence>
<dbReference type="AlphaFoldDB" id="A0A6G7PUM8"/>
<protein>
    <submittedName>
        <fullName evidence="5">HAMP domain-containing protein</fullName>
    </submittedName>
</protein>
<dbReference type="PROSITE" id="PS50111">
    <property type="entry name" value="CHEMOTAXIS_TRANSDUC_2"/>
    <property type="match status" value="1"/>
</dbReference>
<dbReference type="PRINTS" id="PR00260">
    <property type="entry name" value="CHEMTRNSDUCR"/>
</dbReference>
<evidence type="ECO:0000256" key="2">
    <source>
        <dbReference type="ARBA" id="ARBA00022519"/>
    </source>
</evidence>
<dbReference type="SMART" id="SM00304">
    <property type="entry name" value="HAMP"/>
    <property type="match status" value="1"/>
</dbReference>
<keyword evidence="2" id="KW-0997">Cell inner membrane</keyword>
<dbReference type="EMBL" id="CP048877">
    <property type="protein sequence ID" value="QIJ71148.1"/>
    <property type="molecule type" value="Genomic_DNA"/>
</dbReference>
<dbReference type="InterPro" id="IPR004089">
    <property type="entry name" value="MCPsignal_dom"/>
</dbReference>
<evidence type="ECO:0000313" key="5">
    <source>
        <dbReference type="EMBL" id="QIJ71148.1"/>
    </source>
</evidence>
<dbReference type="InterPro" id="IPR004090">
    <property type="entry name" value="Chemotax_Me-accpt_rcpt"/>
</dbReference>
<dbReference type="InterPro" id="IPR025991">
    <property type="entry name" value="Chemoreceptor_zinc-bind_dom"/>
</dbReference>
<keyword evidence="6" id="KW-1185">Reference proteome</keyword>
<dbReference type="Pfam" id="PF00672">
    <property type="entry name" value="HAMP"/>
    <property type="match status" value="1"/>
</dbReference>
<gene>
    <name evidence="5" type="ORF">G4V39_02155</name>
</gene>
<dbReference type="SUPFAM" id="SSF58104">
    <property type="entry name" value="Methyl-accepting chemotaxis protein (MCP) signaling domain"/>
    <property type="match status" value="1"/>
</dbReference>
<dbReference type="Gene3D" id="1.20.120.30">
    <property type="entry name" value="Aspartate receptor, ligand-binding domain"/>
    <property type="match status" value="1"/>
</dbReference>
<dbReference type="GO" id="GO:0007165">
    <property type="term" value="P:signal transduction"/>
    <property type="evidence" value="ECO:0007669"/>
    <property type="project" value="UniProtKB-KW"/>
</dbReference>
<accession>A0A6G7PUM8</accession>
<dbReference type="SMART" id="SM00283">
    <property type="entry name" value="MA"/>
    <property type="match status" value="1"/>
</dbReference>
<evidence type="ECO:0000256" key="4">
    <source>
        <dbReference type="ARBA" id="ARBA00029447"/>
    </source>
</evidence>
<keyword evidence="2" id="KW-1003">Cell membrane</keyword>
<dbReference type="Pfam" id="PF00015">
    <property type="entry name" value="MCPsignal"/>
    <property type="match status" value="1"/>
</dbReference>
<dbReference type="Proteomes" id="UP000502179">
    <property type="component" value="Chromosome"/>
</dbReference>
<dbReference type="PROSITE" id="PS50885">
    <property type="entry name" value="HAMP"/>
    <property type="match status" value="1"/>
</dbReference>
<dbReference type="PROSITE" id="PS50192">
    <property type="entry name" value="T_SNARE"/>
    <property type="match status" value="1"/>
</dbReference>
<evidence type="ECO:0000256" key="1">
    <source>
        <dbReference type="ARBA" id="ARBA00004429"/>
    </source>
</evidence>
<dbReference type="GO" id="GO:0004888">
    <property type="term" value="F:transmembrane signaling receptor activity"/>
    <property type="evidence" value="ECO:0007669"/>
    <property type="project" value="InterPro"/>
</dbReference>
<comment type="subcellular location">
    <subcellularLocation>
        <location evidence="1">Cell inner membrane</location>
        <topology evidence="1">Multi-pass membrane protein</topology>
    </subcellularLocation>
</comment>
<dbReference type="RefSeq" id="WP_166031370.1">
    <property type="nucleotide sequence ID" value="NZ_CP048877.1"/>
</dbReference>
<organism evidence="5 6">
    <name type="scientific">Thermosulfuriphilus ammonigenes</name>
    <dbReference type="NCBI Taxonomy" id="1936021"/>
    <lineage>
        <taxon>Bacteria</taxon>
        <taxon>Pseudomonadati</taxon>
        <taxon>Thermodesulfobacteriota</taxon>
        <taxon>Thermodesulfobacteria</taxon>
        <taxon>Thermodesulfobacteriales</taxon>
        <taxon>Thermodesulfobacteriaceae</taxon>
        <taxon>Thermosulfuriphilus</taxon>
    </lineage>
</organism>
<keyword evidence="2" id="KW-0472">Membrane</keyword>
<dbReference type="CDD" id="cd06225">
    <property type="entry name" value="HAMP"/>
    <property type="match status" value="1"/>
</dbReference>
<dbReference type="PANTHER" id="PTHR32089">
    <property type="entry name" value="METHYL-ACCEPTING CHEMOTAXIS PROTEIN MCPB"/>
    <property type="match status" value="1"/>
</dbReference>
<evidence type="ECO:0000256" key="3">
    <source>
        <dbReference type="ARBA" id="ARBA00023224"/>
    </source>
</evidence>
<dbReference type="Pfam" id="PF13682">
    <property type="entry name" value="CZB"/>
    <property type="match status" value="1"/>
</dbReference>
<dbReference type="InterPro" id="IPR000727">
    <property type="entry name" value="T_SNARE_dom"/>
</dbReference>
<dbReference type="GO" id="GO:0006935">
    <property type="term" value="P:chemotaxis"/>
    <property type="evidence" value="ECO:0007669"/>
    <property type="project" value="InterPro"/>
</dbReference>
<dbReference type="InterPro" id="IPR003660">
    <property type="entry name" value="HAMP_dom"/>
</dbReference>
<dbReference type="PANTHER" id="PTHR32089:SF112">
    <property type="entry name" value="LYSOZYME-LIKE PROTEIN-RELATED"/>
    <property type="match status" value="1"/>
</dbReference>
<keyword evidence="3" id="KW-0807">Transducer</keyword>
<name>A0A6G7PUM8_9BACT</name>
<evidence type="ECO:0000313" key="6">
    <source>
        <dbReference type="Proteomes" id="UP000502179"/>
    </source>
</evidence>
<dbReference type="Gene3D" id="6.10.340.10">
    <property type="match status" value="1"/>
</dbReference>
<proteinExistence type="inferred from homology"/>
<dbReference type="GO" id="GO:0005886">
    <property type="term" value="C:plasma membrane"/>
    <property type="evidence" value="ECO:0007669"/>
    <property type="project" value="UniProtKB-SubCell"/>
</dbReference>
<dbReference type="KEGG" id="tav:G4V39_02155"/>